<dbReference type="InterPro" id="IPR013328">
    <property type="entry name" value="6PGD_dom2"/>
</dbReference>
<evidence type="ECO:0008006" key="6">
    <source>
        <dbReference type="Google" id="ProtNLM"/>
    </source>
</evidence>
<dbReference type="Pfam" id="PF08546">
    <property type="entry name" value="ApbA_C"/>
    <property type="match status" value="1"/>
</dbReference>
<protein>
    <recommendedName>
        <fullName evidence="6">2-dehydropantoate 2-reductase</fullName>
    </recommendedName>
</protein>
<evidence type="ECO:0000313" key="4">
    <source>
        <dbReference type="EMBL" id="TFY69175.1"/>
    </source>
</evidence>
<feature type="domain" description="Ketopantoate reductase C-terminal" evidence="3">
    <location>
        <begin position="179"/>
        <end position="334"/>
    </location>
</feature>
<dbReference type="SUPFAM" id="SSF48179">
    <property type="entry name" value="6-phosphogluconate dehydrogenase C-terminal domain-like"/>
    <property type="match status" value="1"/>
</dbReference>
<dbReference type="Gene3D" id="1.10.1040.10">
    <property type="entry name" value="N-(1-d-carboxylethyl)-l-norvaline Dehydrogenase, domain 2"/>
    <property type="match status" value="1"/>
</dbReference>
<dbReference type="Pfam" id="PF02558">
    <property type="entry name" value="ApbA"/>
    <property type="match status" value="1"/>
</dbReference>
<dbReference type="InterPro" id="IPR013752">
    <property type="entry name" value="KPA_reductase"/>
</dbReference>
<comment type="caution">
    <text evidence="4">The sequence shown here is derived from an EMBL/GenBank/DDBJ whole genome shotgun (WGS) entry which is preliminary data.</text>
</comment>
<gene>
    <name evidence="4" type="ORF">EVG20_g3249</name>
</gene>
<dbReference type="InterPro" id="IPR051402">
    <property type="entry name" value="KPR-Related"/>
</dbReference>
<proteinExistence type="predicted"/>
<feature type="region of interest" description="Disordered" evidence="1">
    <location>
        <begin position="127"/>
        <end position="153"/>
    </location>
</feature>
<dbReference type="STRING" id="205917.A0A4Y9Z3H3"/>
<evidence type="ECO:0000313" key="5">
    <source>
        <dbReference type="Proteomes" id="UP000298327"/>
    </source>
</evidence>
<dbReference type="AlphaFoldDB" id="A0A4Y9Z3H3"/>
<evidence type="ECO:0000259" key="3">
    <source>
        <dbReference type="Pfam" id="PF08546"/>
    </source>
</evidence>
<organism evidence="4 5">
    <name type="scientific">Dentipellis fragilis</name>
    <dbReference type="NCBI Taxonomy" id="205917"/>
    <lineage>
        <taxon>Eukaryota</taxon>
        <taxon>Fungi</taxon>
        <taxon>Dikarya</taxon>
        <taxon>Basidiomycota</taxon>
        <taxon>Agaricomycotina</taxon>
        <taxon>Agaricomycetes</taxon>
        <taxon>Russulales</taxon>
        <taxon>Hericiaceae</taxon>
        <taxon>Dentipellis</taxon>
    </lineage>
</organism>
<dbReference type="FunFam" id="1.10.1040.10:FF:000017">
    <property type="entry name" value="2-dehydropantoate 2-reductase"/>
    <property type="match status" value="1"/>
</dbReference>
<feature type="domain" description="Ketopantoate reductase N-terminal" evidence="2">
    <location>
        <begin position="47"/>
        <end position="139"/>
    </location>
</feature>
<dbReference type="EMBL" id="SEOQ01000143">
    <property type="protein sequence ID" value="TFY69175.1"/>
    <property type="molecule type" value="Genomic_DNA"/>
</dbReference>
<name>A0A4Y9Z3H3_9AGAM</name>
<dbReference type="OrthoDB" id="3609at2759"/>
<evidence type="ECO:0000259" key="2">
    <source>
        <dbReference type="Pfam" id="PF02558"/>
    </source>
</evidence>
<accession>A0A4Y9Z3H3</accession>
<dbReference type="Proteomes" id="UP000298327">
    <property type="component" value="Unassembled WGS sequence"/>
</dbReference>
<dbReference type="PANTHER" id="PTHR21708">
    <property type="entry name" value="PROBABLE 2-DEHYDROPANTOATE 2-REDUCTASE"/>
    <property type="match status" value="1"/>
</dbReference>
<dbReference type="PANTHER" id="PTHR21708:SF43">
    <property type="entry name" value="KETOPANTOATE REDUCTASE C-TERMINAL DOMAIN-CONTAINING PROTEIN"/>
    <property type="match status" value="1"/>
</dbReference>
<sequence>MSSLLLAPGYLTRLGSLAQITTFYLDGIDILADKIGQFPSWKPYRVVRTASEAADRQYHLIICAFKALPDVITTPDITQPLLHNTDTFVLIQNGIDIHRDLRKARPDADIISCCAWVDATPLNGGKAVEQTGPDKLSSGLHADASPSKPSEERGRKALQTFHDILIAGGAGSEIVDNIDAARWRKVLWCVIHLTSASHLDSVGGRGARNVTFSTLCTVLRVPVADLLSKRVLANVLPTIRGMMSEVIAVARSLGIEEAQLPEAAAEAVIQSCMNLYSDERTENPSQFKPSMLVDLEAGRPMEIEPIVGAIIRSAAEHGVATPRLDTVYAQLKVLQEQLIRRKIT</sequence>
<dbReference type="InterPro" id="IPR013332">
    <property type="entry name" value="KPR_N"/>
</dbReference>
<keyword evidence="5" id="KW-1185">Reference proteome</keyword>
<dbReference type="GO" id="GO:0005737">
    <property type="term" value="C:cytoplasm"/>
    <property type="evidence" value="ECO:0007669"/>
    <property type="project" value="TreeGrafter"/>
</dbReference>
<dbReference type="Gene3D" id="3.40.50.720">
    <property type="entry name" value="NAD(P)-binding Rossmann-like Domain"/>
    <property type="match status" value="1"/>
</dbReference>
<reference evidence="4 5" key="1">
    <citation type="submission" date="2019-02" db="EMBL/GenBank/DDBJ databases">
        <title>Genome sequencing of the rare red list fungi Dentipellis fragilis.</title>
        <authorList>
            <person name="Buettner E."/>
            <person name="Kellner H."/>
        </authorList>
    </citation>
    <scope>NUCLEOTIDE SEQUENCE [LARGE SCALE GENOMIC DNA]</scope>
    <source>
        <strain evidence="4 5">DSM 105465</strain>
    </source>
</reference>
<evidence type="ECO:0000256" key="1">
    <source>
        <dbReference type="SAM" id="MobiDB-lite"/>
    </source>
</evidence>
<dbReference type="InterPro" id="IPR008927">
    <property type="entry name" value="6-PGluconate_DH-like_C_sf"/>
</dbReference>